<reference evidence="1 2" key="1">
    <citation type="submission" date="2016-07" db="EMBL/GenBank/DDBJ databases">
        <title>Pervasive Adenine N6-methylation of Active Genes in Fungi.</title>
        <authorList>
            <consortium name="DOE Joint Genome Institute"/>
            <person name="Mondo S.J."/>
            <person name="Dannebaum R.O."/>
            <person name="Kuo R.C."/>
            <person name="Labutti K."/>
            <person name="Haridas S."/>
            <person name="Kuo A."/>
            <person name="Salamov A."/>
            <person name="Ahrendt S.R."/>
            <person name="Lipzen A."/>
            <person name="Sullivan W."/>
            <person name="Andreopoulos W.B."/>
            <person name="Clum A."/>
            <person name="Lindquist E."/>
            <person name="Daum C."/>
            <person name="Ramamoorthy G.K."/>
            <person name="Gryganskyi A."/>
            <person name="Culley D."/>
            <person name="Magnuson J.K."/>
            <person name="James T.Y."/>
            <person name="O'Malley M.A."/>
            <person name="Stajich J.E."/>
            <person name="Spatafora J.W."/>
            <person name="Visel A."/>
            <person name="Grigoriev I.V."/>
        </authorList>
    </citation>
    <scope>NUCLEOTIDE SEQUENCE [LARGE SCALE GENOMIC DNA]</scope>
    <source>
        <strain evidence="1 2">JEL800</strain>
    </source>
</reference>
<dbReference type="Proteomes" id="UP000193642">
    <property type="component" value="Unassembled WGS sequence"/>
</dbReference>
<sequence>MDGCPVKSLPMCSTTSGSLEKRAAAKSERVLYSRVRRVRIKPHLHQPSTPAIYTRFLHQPSTPGFYTRILHQLSTLGLPAIYTRILQQPSTPAIYTRFLHQPSTLGFYTSHLHQPST</sequence>
<proteinExistence type="predicted"/>
<feature type="non-terminal residue" evidence="1">
    <location>
        <position position="117"/>
    </location>
</feature>
<dbReference type="AlphaFoldDB" id="A0A1Y2CKT2"/>
<evidence type="ECO:0000313" key="2">
    <source>
        <dbReference type="Proteomes" id="UP000193642"/>
    </source>
</evidence>
<keyword evidence="2" id="KW-1185">Reference proteome</keyword>
<dbReference type="OrthoDB" id="10059280at2759"/>
<accession>A0A1Y2CKT2</accession>
<organism evidence="1 2">
    <name type="scientific">Rhizoclosmatium globosum</name>
    <dbReference type="NCBI Taxonomy" id="329046"/>
    <lineage>
        <taxon>Eukaryota</taxon>
        <taxon>Fungi</taxon>
        <taxon>Fungi incertae sedis</taxon>
        <taxon>Chytridiomycota</taxon>
        <taxon>Chytridiomycota incertae sedis</taxon>
        <taxon>Chytridiomycetes</taxon>
        <taxon>Chytridiales</taxon>
        <taxon>Chytriomycetaceae</taxon>
        <taxon>Rhizoclosmatium</taxon>
    </lineage>
</organism>
<name>A0A1Y2CKT2_9FUNG</name>
<protein>
    <submittedName>
        <fullName evidence="1">Uncharacterized protein</fullName>
    </submittedName>
</protein>
<evidence type="ECO:0000313" key="1">
    <source>
        <dbReference type="EMBL" id="ORY47596.1"/>
    </source>
</evidence>
<dbReference type="EMBL" id="MCGO01000013">
    <property type="protein sequence ID" value="ORY47596.1"/>
    <property type="molecule type" value="Genomic_DNA"/>
</dbReference>
<gene>
    <name evidence="1" type="ORF">BCR33DRAFT_806306</name>
</gene>
<comment type="caution">
    <text evidence="1">The sequence shown here is derived from an EMBL/GenBank/DDBJ whole genome shotgun (WGS) entry which is preliminary data.</text>
</comment>